<evidence type="ECO:0000259" key="8">
    <source>
        <dbReference type="PROSITE" id="PS50885"/>
    </source>
</evidence>
<evidence type="ECO:0000256" key="5">
    <source>
        <dbReference type="SAM" id="MobiDB-lite"/>
    </source>
</evidence>
<dbReference type="PROSITE" id="PS50885">
    <property type="entry name" value="HAMP"/>
    <property type="match status" value="1"/>
</dbReference>
<dbReference type="GO" id="GO:0007165">
    <property type="term" value="P:signal transduction"/>
    <property type="evidence" value="ECO:0007669"/>
    <property type="project" value="UniProtKB-KW"/>
</dbReference>
<dbReference type="CDD" id="cd06225">
    <property type="entry name" value="HAMP"/>
    <property type="match status" value="1"/>
</dbReference>
<feature type="domain" description="HAMP" evidence="8">
    <location>
        <begin position="223"/>
        <end position="276"/>
    </location>
</feature>
<dbReference type="OrthoDB" id="9814202at2"/>
<organism evidence="9 10">
    <name type="scientific">Skermanella aerolata</name>
    <dbReference type="NCBI Taxonomy" id="393310"/>
    <lineage>
        <taxon>Bacteria</taxon>
        <taxon>Pseudomonadati</taxon>
        <taxon>Pseudomonadota</taxon>
        <taxon>Alphaproteobacteria</taxon>
        <taxon>Rhodospirillales</taxon>
        <taxon>Azospirillaceae</taxon>
        <taxon>Skermanella</taxon>
    </lineage>
</organism>
<evidence type="ECO:0000256" key="6">
    <source>
        <dbReference type="SAM" id="Phobius"/>
    </source>
</evidence>
<evidence type="ECO:0000313" key="9">
    <source>
        <dbReference type="EMBL" id="GEO41543.1"/>
    </source>
</evidence>
<evidence type="ECO:0000256" key="3">
    <source>
        <dbReference type="PROSITE-ProRule" id="PRU00284"/>
    </source>
</evidence>
<dbReference type="Pfam" id="PF00015">
    <property type="entry name" value="MCPsignal"/>
    <property type="match status" value="1"/>
</dbReference>
<keyword evidence="6" id="KW-0472">Membrane</keyword>
<dbReference type="PROSITE" id="PS50111">
    <property type="entry name" value="CHEMOTAXIS_TRANSDUC_2"/>
    <property type="match status" value="1"/>
</dbReference>
<keyword evidence="6" id="KW-1133">Transmembrane helix</keyword>
<dbReference type="PRINTS" id="PR00260">
    <property type="entry name" value="CHEMTRNSDUCR"/>
</dbReference>
<dbReference type="GO" id="GO:0006935">
    <property type="term" value="P:chemotaxis"/>
    <property type="evidence" value="ECO:0007669"/>
    <property type="project" value="InterPro"/>
</dbReference>
<keyword evidence="10" id="KW-1185">Reference proteome</keyword>
<proteinExistence type="inferred from homology"/>
<evidence type="ECO:0000256" key="4">
    <source>
        <dbReference type="SAM" id="Coils"/>
    </source>
</evidence>
<accession>A0A512DYI1</accession>
<dbReference type="PANTHER" id="PTHR32089">
    <property type="entry name" value="METHYL-ACCEPTING CHEMOTAXIS PROTEIN MCPB"/>
    <property type="match status" value="1"/>
</dbReference>
<name>A0A512DYI1_9PROT</name>
<comment type="caution">
    <text evidence="9">The sequence shown here is derived from an EMBL/GenBank/DDBJ whole genome shotgun (WGS) entry which is preliminary data.</text>
</comment>
<protein>
    <submittedName>
        <fullName evidence="9">Chemotaxis protein</fullName>
    </submittedName>
</protein>
<gene>
    <name evidence="9" type="ORF">SAE02_56910</name>
</gene>
<dbReference type="GO" id="GO:0016020">
    <property type="term" value="C:membrane"/>
    <property type="evidence" value="ECO:0007669"/>
    <property type="project" value="InterPro"/>
</dbReference>
<feature type="transmembrane region" description="Helical" evidence="6">
    <location>
        <begin position="199"/>
        <end position="221"/>
    </location>
</feature>
<evidence type="ECO:0000259" key="7">
    <source>
        <dbReference type="PROSITE" id="PS50111"/>
    </source>
</evidence>
<feature type="transmembrane region" description="Helical" evidence="6">
    <location>
        <begin position="23"/>
        <end position="42"/>
    </location>
</feature>
<dbReference type="Pfam" id="PF00672">
    <property type="entry name" value="HAMP"/>
    <property type="match status" value="1"/>
</dbReference>
<dbReference type="SMART" id="SM00283">
    <property type="entry name" value="MA"/>
    <property type="match status" value="1"/>
</dbReference>
<dbReference type="GO" id="GO:0004888">
    <property type="term" value="F:transmembrane signaling receptor activity"/>
    <property type="evidence" value="ECO:0007669"/>
    <property type="project" value="InterPro"/>
</dbReference>
<keyword evidence="6" id="KW-0812">Transmembrane</keyword>
<evidence type="ECO:0000256" key="1">
    <source>
        <dbReference type="ARBA" id="ARBA00023224"/>
    </source>
</evidence>
<evidence type="ECO:0000256" key="2">
    <source>
        <dbReference type="ARBA" id="ARBA00029447"/>
    </source>
</evidence>
<feature type="coiled-coil region" evidence="4">
    <location>
        <begin position="78"/>
        <end position="112"/>
    </location>
</feature>
<dbReference type="InterPro" id="IPR003660">
    <property type="entry name" value="HAMP_dom"/>
</dbReference>
<evidence type="ECO:0000313" key="10">
    <source>
        <dbReference type="Proteomes" id="UP000321523"/>
    </source>
</evidence>
<keyword evidence="4" id="KW-0175">Coiled coil</keyword>
<reference evidence="9 10" key="1">
    <citation type="submission" date="2019-07" db="EMBL/GenBank/DDBJ databases">
        <title>Whole genome shotgun sequence of Skermanella aerolata NBRC 106429.</title>
        <authorList>
            <person name="Hosoyama A."/>
            <person name="Uohara A."/>
            <person name="Ohji S."/>
            <person name="Ichikawa N."/>
        </authorList>
    </citation>
    <scope>NUCLEOTIDE SEQUENCE [LARGE SCALE GENOMIC DNA]</scope>
    <source>
        <strain evidence="9 10">NBRC 106429</strain>
    </source>
</reference>
<dbReference type="EMBL" id="BJYZ01000029">
    <property type="protein sequence ID" value="GEO41543.1"/>
    <property type="molecule type" value="Genomic_DNA"/>
</dbReference>
<dbReference type="Gene3D" id="1.10.287.950">
    <property type="entry name" value="Methyl-accepting chemotaxis protein"/>
    <property type="match status" value="1"/>
</dbReference>
<dbReference type="SUPFAM" id="SSF58104">
    <property type="entry name" value="Methyl-accepting chemotaxis protein (MCP) signaling domain"/>
    <property type="match status" value="1"/>
</dbReference>
<dbReference type="InterPro" id="IPR004090">
    <property type="entry name" value="Chemotax_Me-accpt_rcpt"/>
</dbReference>
<feature type="region of interest" description="Disordered" evidence="5">
    <location>
        <begin position="331"/>
        <end position="356"/>
    </location>
</feature>
<dbReference type="InterPro" id="IPR004089">
    <property type="entry name" value="MCPsignal_dom"/>
</dbReference>
<dbReference type="Pfam" id="PF12729">
    <property type="entry name" value="4HB_MCP_1"/>
    <property type="match status" value="1"/>
</dbReference>
<dbReference type="AlphaFoldDB" id="A0A512DYI1"/>
<dbReference type="InterPro" id="IPR024478">
    <property type="entry name" value="HlyB_4HB_MCP"/>
</dbReference>
<keyword evidence="1 3" id="KW-0807">Transducer</keyword>
<dbReference type="SMART" id="SM00304">
    <property type="entry name" value="HAMP"/>
    <property type="match status" value="1"/>
</dbReference>
<dbReference type="Proteomes" id="UP000321523">
    <property type="component" value="Unassembled WGS sequence"/>
</dbReference>
<comment type="similarity">
    <text evidence="2">Belongs to the methyl-accepting chemotaxis (MCP) protein family.</text>
</comment>
<dbReference type="PANTHER" id="PTHR32089:SF112">
    <property type="entry name" value="LYSOZYME-LIKE PROTEIN-RELATED"/>
    <property type="match status" value="1"/>
</dbReference>
<dbReference type="RefSeq" id="WP_044432867.1">
    <property type="nucleotide sequence ID" value="NZ_BJYZ01000029.1"/>
</dbReference>
<feature type="compositionally biased region" description="Low complexity" evidence="5">
    <location>
        <begin position="331"/>
        <end position="350"/>
    </location>
</feature>
<feature type="domain" description="Methyl-accepting transducer" evidence="7">
    <location>
        <begin position="316"/>
        <end position="552"/>
    </location>
</feature>
<sequence length="572" mass="60639">MVSQSPSGSISSRFNNLRIGTKLFAAFAIVLFITAAIGLFSIQRLSAVNDASLEVRDNWLPSTVLVSHLRSAVQKYRLDEARHIMSLTEADMANAESELNADVVEIQKLRAEYEPMVGAGEERGYISDFDRDWLEYQQGHKRLLELSRNNENEKAGNLFRGEFRDQYLKVVKSLENSVALNIREGRRSADAGAQTYESAFFWILGALAVAVALCIAVGLIVGTGISRPILAITDTMRRLADRDMSAEIAGVGRGDEIGAMANAVQVFKTSMIETDRLTAVQASENEARLKRTKAIEALIADFDGSMASILRTVSSAATELDSTAQSMAATAEESSRQATASATAAEQTSANVQTVASAAEEMTGSLQEISRQVSRSTGIANDAVDQAEKTDSTVQGLAQAAQKINEVVGLIQSIAGQTNLLALNATIEAARAGEHGKGFAVVASEVKSLANQTAKATEEITSQIASIQAETGNAVGAIRDIGGTIRQMNEITTTIAAAVEEQNAATAEISRNVAQAAAGTQEVSLNVGQVMEASAQTGSAATQVLGAAGELSQQAEMLRTEVERFLAGIRAA</sequence>